<dbReference type="Pfam" id="PF03692">
    <property type="entry name" value="CxxCxxCC"/>
    <property type="match status" value="1"/>
</dbReference>
<dbReference type="RefSeq" id="WP_349946475.1">
    <property type="nucleotide sequence ID" value="NZ_CP157940.1"/>
</dbReference>
<reference evidence="1" key="1">
    <citation type="submission" date="2024-06" db="EMBL/GenBank/DDBJ databases">
        <title>Lacrimispora cavernae sp. nov., a novel anaerobe isolated from bat guano pile inside a cave.</title>
        <authorList>
            <person name="Miller S.L."/>
            <person name="Lu N."/>
            <person name="King J."/>
            <person name="Sankaranarayanan K."/>
            <person name="Lawson P.A."/>
        </authorList>
    </citation>
    <scope>NUCLEOTIDE SEQUENCE</scope>
    <source>
        <strain evidence="1">BS-2</strain>
    </source>
</reference>
<proteinExistence type="predicted"/>
<gene>
    <name evidence="1" type="ORF">ABFV83_20145</name>
</gene>
<dbReference type="InterPro" id="IPR005358">
    <property type="entry name" value="Puta_zinc/iron-chelating_dom"/>
</dbReference>
<organism evidence="1">
    <name type="scientific">Lacrimispora sp. BS-2</name>
    <dbReference type="NCBI Taxonomy" id="3151850"/>
    <lineage>
        <taxon>Bacteria</taxon>
        <taxon>Bacillati</taxon>
        <taxon>Bacillota</taxon>
        <taxon>Clostridia</taxon>
        <taxon>Lachnospirales</taxon>
        <taxon>Lachnospiraceae</taxon>
        <taxon>Lacrimispora</taxon>
    </lineage>
</organism>
<protein>
    <submittedName>
        <fullName evidence="1">YkgJ family cysteine cluster protein</fullName>
    </submittedName>
</protein>
<name>A0AAU7PP84_9FIRM</name>
<dbReference type="AlphaFoldDB" id="A0AAU7PP84"/>
<evidence type="ECO:0000313" key="1">
    <source>
        <dbReference type="EMBL" id="XBS54073.1"/>
    </source>
</evidence>
<accession>A0AAU7PP84</accession>
<sequence length="229" mass="26682">MSIIDTIFLNLKFIKLNKEVEISNVHNYINYYNELINVHSISALSAWYKQELNNIDNVINDIEANCKLKTSCTKGCSSCCKQAIYINPAEYEVLKYKLKKLNNSDKIRLKNYAKDICKQIKKMDIPLKLTDASVTEQIEINTKYFELNKSCPFLDSANSCSIYEIRPASCWAYRKYNKSNDCNLSCTPKYGYSYSTLDALVTERFYNNSKLHLRHNEYYIIPYALTKIL</sequence>
<dbReference type="EMBL" id="CP157940">
    <property type="protein sequence ID" value="XBS54073.1"/>
    <property type="molecule type" value="Genomic_DNA"/>
</dbReference>